<dbReference type="GO" id="GO:0055085">
    <property type="term" value="P:transmembrane transport"/>
    <property type="evidence" value="ECO:0007669"/>
    <property type="project" value="InterPro"/>
</dbReference>
<accession>X1FDR0</accession>
<dbReference type="InterPro" id="IPR000515">
    <property type="entry name" value="MetI-like"/>
</dbReference>
<keyword evidence="4 5" id="KW-0472">Membrane</keyword>
<keyword evidence="2 5" id="KW-0812">Transmembrane</keyword>
<comment type="caution">
    <text evidence="7">The sequence shown here is derived from an EMBL/GenBank/DDBJ whole genome shotgun (WGS) entry which is preliminary data.</text>
</comment>
<feature type="transmembrane region" description="Helical" evidence="5">
    <location>
        <begin position="190"/>
        <end position="223"/>
    </location>
</feature>
<evidence type="ECO:0000256" key="5">
    <source>
        <dbReference type="SAM" id="Phobius"/>
    </source>
</evidence>
<evidence type="ECO:0000256" key="3">
    <source>
        <dbReference type="ARBA" id="ARBA00022989"/>
    </source>
</evidence>
<dbReference type="InterPro" id="IPR035906">
    <property type="entry name" value="MetI-like_sf"/>
</dbReference>
<dbReference type="Pfam" id="PF00528">
    <property type="entry name" value="BPD_transp_1"/>
    <property type="match status" value="1"/>
</dbReference>
<evidence type="ECO:0000256" key="2">
    <source>
        <dbReference type="ARBA" id="ARBA00022692"/>
    </source>
</evidence>
<evidence type="ECO:0000256" key="4">
    <source>
        <dbReference type="ARBA" id="ARBA00023136"/>
    </source>
</evidence>
<organism evidence="7">
    <name type="scientific">marine sediment metagenome</name>
    <dbReference type="NCBI Taxonomy" id="412755"/>
    <lineage>
        <taxon>unclassified sequences</taxon>
        <taxon>metagenomes</taxon>
        <taxon>ecological metagenomes</taxon>
    </lineage>
</organism>
<evidence type="ECO:0000313" key="7">
    <source>
        <dbReference type="EMBL" id="GAH18893.1"/>
    </source>
</evidence>
<dbReference type="EMBL" id="BARU01001548">
    <property type="protein sequence ID" value="GAH18893.1"/>
    <property type="molecule type" value="Genomic_DNA"/>
</dbReference>
<protein>
    <recommendedName>
        <fullName evidence="6">ABC transmembrane type-1 domain-containing protein</fullName>
    </recommendedName>
</protein>
<evidence type="ECO:0000256" key="1">
    <source>
        <dbReference type="ARBA" id="ARBA00004141"/>
    </source>
</evidence>
<dbReference type="GO" id="GO:0016020">
    <property type="term" value="C:membrane"/>
    <property type="evidence" value="ECO:0007669"/>
    <property type="project" value="UniProtKB-SubCell"/>
</dbReference>
<comment type="subcellular location">
    <subcellularLocation>
        <location evidence="1">Membrane</location>
        <topology evidence="1">Multi-pass membrane protein</topology>
    </subcellularLocation>
</comment>
<feature type="transmembrane region" description="Helical" evidence="5">
    <location>
        <begin position="12"/>
        <end position="32"/>
    </location>
</feature>
<dbReference type="PROSITE" id="PS50928">
    <property type="entry name" value="ABC_TM1"/>
    <property type="match status" value="1"/>
</dbReference>
<evidence type="ECO:0000259" key="6">
    <source>
        <dbReference type="PROSITE" id="PS50928"/>
    </source>
</evidence>
<sequence>MKTLRELFRNGRFSVGAAVLLILLVLALLSFFSPYDPTVWRAVPRDLPPSWEHLLGTTSLGQDVFWRMTFAIRNSLLVAVLASAISRVIAVTVGMTAGYSGGVVDRVLMFFNDGLLVMPLFLLLVLLAMLVREHMNMVTMVLLFGILGWAWDARLIRSQILSLREREFTYTAILSGTPTRKLIFNEYIPFIIPLVLATLINNMAWVVGMEMTLALIGLTDLSIPTLGAMLKWAVDYQAVLLGLWWWLFTPIGVAVSLFVALYLVSVSISVYLDPRARIQRVGAR</sequence>
<dbReference type="PANTHER" id="PTHR42729:SF1">
    <property type="entry name" value="OLIGO_DIPEPTIDE TRANSPORT, PERMEASE PROTEIN (DPPC-2)"/>
    <property type="match status" value="1"/>
</dbReference>
<dbReference type="SUPFAM" id="SSF161098">
    <property type="entry name" value="MetI-like"/>
    <property type="match status" value="1"/>
</dbReference>
<dbReference type="PANTHER" id="PTHR42729">
    <property type="entry name" value="OLIGO/DIPEPTIDE TRANSPORT, PERMEASE PROTEIN (DPPC-2)"/>
    <property type="match status" value="1"/>
</dbReference>
<dbReference type="AlphaFoldDB" id="X1FDR0"/>
<keyword evidence="3 5" id="KW-1133">Transmembrane helix</keyword>
<feature type="transmembrane region" description="Helical" evidence="5">
    <location>
        <begin position="110"/>
        <end position="131"/>
    </location>
</feature>
<feature type="transmembrane region" description="Helical" evidence="5">
    <location>
        <begin position="137"/>
        <end position="156"/>
    </location>
</feature>
<dbReference type="Gene3D" id="1.10.3720.10">
    <property type="entry name" value="MetI-like"/>
    <property type="match status" value="1"/>
</dbReference>
<feature type="transmembrane region" description="Helical" evidence="5">
    <location>
        <begin position="76"/>
        <end position="98"/>
    </location>
</feature>
<feature type="domain" description="ABC transmembrane type-1" evidence="6">
    <location>
        <begin position="72"/>
        <end position="272"/>
    </location>
</feature>
<reference evidence="7" key="1">
    <citation type="journal article" date="2014" name="Front. Microbiol.">
        <title>High frequency of phylogenetically diverse reductive dehalogenase-homologous genes in deep subseafloor sedimentary metagenomes.</title>
        <authorList>
            <person name="Kawai M."/>
            <person name="Futagami T."/>
            <person name="Toyoda A."/>
            <person name="Takaki Y."/>
            <person name="Nishi S."/>
            <person name="Hori S."/>
            <person name="Arai W."/>
            <person name="Tsubouchi T."/>
            <person name="Morono Y."/>
            <person name="Uchiyama I."/>
            <person name="Ito T."/>
            <person name="Fujiyama A."/>
            <person name="Inagaki F."/>
            <person name="Takami H."/>
        </authorList>
    </citation>
    <scope>NUCLEOTIDE SEQUENCE</scope>
    <source>
        <strain evidence="7">Expedition CK06-06</strain>
    </source>
</reference>
<gene>
    <name evidence="7" type="ORF">S03H2_04013</name>
</gene>
<proteinExistence type="predicted"/>
<name>X1FDR0_9ZZZZ</name>
<feature type="transmembrane region" description="Helical" evidence="5">
    <location>
        <begin position="243"/>
        <end position="272"/>
    </location>
</feature>